<keyword evidence="2" id="KW-0238">DNA-binding</keyword>
<evidence type="ECO:0000256" key="2">
    <source>
        <dbReference type="ARBA" id="ARBA00023125"/>
    </source>
</evidence>
<dbReference type="AlphaFoldDB" id="A0A1H1QIZ7"/>
<dbReference type="PROSITE" id="PS01124">
    <property type="entry name" value="HTH_ARAC_FAMILY_2"/>
    <property type="match status" value="1"/>
</dbReference>
<dbReference type="SUPFAM" id="SSF46689">
    <property type="entry name" value="Homeodomain-like"/>
    <property type="match status" value="1"/>
</dbReference>
<evidence type="ECO:0000259" key="4">
    <source>
        <dbReference type="PROSITE" id="PS01124"/>
    </source>
</evidence>
<keyword evidence="1" id="KW-0805">Transcription regulation</keyword>
<dbReference type="EMBL" id="LT629772">
    <property type="protein sequence ID" value="SDS23283.1"/>
    <property type="molecule type" value="Genomic_DNA"/>
</dbReference>
<dbReference type="STRING" id="630515.SAMN04489812_1284"/>
<dbReference type="GO" id="GO:0003700">
    <property type="term" value="F:DNA-binding transcription factor activity"/>
    <property type="evidence" value="ECO:0007669"/>
    <property type="project" value="InterPro"/>
</dbReference>
<reference evidence="5 6" key="1">
    <citation type="submission" date="2016-10" db="EMBL/GenBank/DDBJ databases">
        <authorList>
            <person name="de Groot N.N."/>
        </authorList>
    </citation>
    <scope>NUCLEOTIDE SEQUENCE [LARGE SCALE GENOMIC DNA]</scope>
    <source>
        <strain evidence="5 6">DSM 21800</strain>
    </source>
</reference>
<keyword evidence="6" id="KW-1185">Reference proteome</keyword>
<dbReference type="GO" id="GO:0005829">
    <property type="term" value="C:cytosol"/>
    <property type="evidence" value="ECO:0007669"/>
    <property type="project" value="TreeGrafter"/>
</dbReference>
<keyword evidence="3" id="KW-0804">Transcription</keyword>
<organism evidence="5 6">
    <name type="scientific">Microlunatus soli</name>
    <dbReference type="NCBI Taxonomy" id="630515"/>
    <lineage>
        <taxon>Bacteria</taxon>
        <taxon>Bacillati</taxon>
        <taxon>Actinomycetota</taxon>
        <taxon>Actinomycetes</taxon>
        <taxon>Propionibacteriales</taxon>
        <taxon>Propionibacteriaceae</taxon>
        <taxon>Microlunatus</taxon>
    </lineage>
</organism>
<dbReference type="Gene3D" id="1.10.10.60">
    <property type="entry name" value="Homeodomain-like"/>
    <property type="match status" value="1"/>
</dbReference>
<accession>A0A1H1QIZ7</accession>
<sequence>MSKSGHPCPARGGWCSVPASYNPTMRDVTIPRSAMRAHDLLRTARSYDISDDVMLRCNLRRALAADGTGFRQMAAELIVAQAMDRLEGPGGAIEATARQLGYATPSGFVQAFRRWTGQTPGEFRRHRSTHR</sequence>
<dbReference type="Proteomes" id="UP000199103">
    <property type="component" value="Chromosome I"/>
</dbReference>
<gene>
    <name evidence="5" type="ORF">SAMN04489812_1284</name>
</gene>
<dbReference type="PANTHER" id="PTHR47894">
    <property type="entry name" value="HTH-TYPE TRANSCRIPTIONAL REGULATOR GADX"/>
    <property type="match status" value="1"/>
</dbReference>
<evidence type="ECO:0000256" key="3">
    <source>
        <dbReference type="ARBA" id="ARBA00023163"/>
    </source>
</evidence>
<dbReference type="SMART" id="SM00342">
    <property type="entry name" value="HTH_ARAC"/>
    <property type="match status" value="1"/>
</dbReference>
<dbReference type="InterPro" id="IPR018060">
    <property type="entry name" value="HTH_AraC"/>
</dbReference>
<evidence type="ECO:0000313" key="6">
    <source>
        <dbReference type="Proteomes" id="UP000199103"/>
    </source>
</evidence>
<dbReference type="Pfam" id="PF12833">
    <property type="entry name" value="HTH_18"/>
    <property type="match status" value="1"/>
</dbReference>
<evidence type="ECO:0000313" key="5">
    <source>
        <dbReference type="EMBL" id="SDS23283.1"/>
    </source>
</evidence>
<proteinExistence type="predicted"/>
<protein>
    <submittedName>
        <fullName evidence="5">Helix-turn-helix domain-containing protein</fullName>
    </submittedName>
</protein>
<dbReference type="PANTHER" id="PTHR47894:SF1">
    <property type="entry name" value="HTH-TYPE TRANSCRIPTIONAL REGULATOR VQSM"/>
    <property type="match status" value="1"/>
</dbReference>
<feature type="domain" description="HTH araC/xylS-type" evidence="4">
    <location>
        <begin position="67"/>
        <end position="126"/>
    </location>
</feature>
<evidence type="ECO:0000256" key="1">
    <source>
        <dbReference type="ARBA" id="ARBA00023015"/>
    </source>
</evidence>
<dbReference type="GO" id="GO:0000976">
    <property type="term" value="F:transcription cis-regulatory region binding"/>
    <property type="evidence" value="ECO:0007669"/>
    <property type="project" value="TreeGrafter"/>
</dbReference>
<name>A0A1H1QIZ7_9ACTN</name>
<dbReference type="InterPro" id="IPR009057">
    <property type="entry name" value="Homeodomain-like_sf"/>
</dbReference>